<evidence type="ECO:0000256" key="3">
    <source>
        <dbReference type="ARBA" id="ARBA00021406"/>
    </source>
</evidence>
<feature type="region of interest" description="Disordered" evidence="10">
    <location>
        <begin position="55"/>
        <end position="140"/>
    </location>
</feature>
<evidence type="ECO:0000256" key="7">
    <source>
        <dbReference type="ARBA" id="ARBA00023054"/>
    </source>
</evidence>
<proteinExistence type="inferred from homology"/>
<keyword evidence="12" id="KW-1185">Reference proteome</keyword>
<evidence type="ECO:0000256" key="8">
    <source>
        <dbReference type="ARBA" id="ARBA00023212"/>
    </source>
</evidence>
<name>M7CCY8_CHEMY</name>
<dbReference type="Gene3D" id="1.10.287.3160">
    <property type="match status" value="1"/>
</dbReference>
<keyword evidence="5" id="KW-0493">Microtubule</keyword>
<evidence type="ECO:0000313" key="11">
    <source>
        <dbReference type="EMBL" id="EMP42598.1"/>
    </source>
</evidence>
<dbReference type="GO" id="GO:0005654">
    <property type="term" value="C:nucleoplasm"/>
    <property type="evidence" value="ECO:0007669"/>
    <property type="project" value="TreeGrafter"/>
</dbReference>
<dbReference type="GO" id="GO:0005814">
    <property type="term" value="C:centriole"/>
    <property type="evidence" value="ECO:0007669"/>
    <property type="project" value="UniProtKB-SubCell"/>
</dbReference>
<evidence type="ECO:0000256" key="6">
    <source>
        <dbReference type="ARBA" id="ARBA00022794"/>
    </source>
</evidence>
<evidence type="ECO:0000256" key="9">
    <source>
        <dbReference type="SAM" id="Coils"/>
    </source>
</evidence>
<gene>
    <name evidence="11" type="ORF">UY3_00063</name>
</gene>
<keyword evidence="4" id="KW-0963">Cytoplasm</keyword>
<evidence type="ECO:0000313" key="12">
    <source>
        <dbReference type="Proteomes" id="UP000031443"/>
    </source>
</evidence>
<dbReference type="PANTHER" id="PTHR34031:SF1">
    <property type="entry name" value="CENTROSOMAL PROTEIN OF 162 KDA"/>
    <property type="match status" value="1"/>
</dbReference>
<feature type="compositionally biased region" description="Polar residues" evidence="10">
    <location>
        <begin position="344"/>
        <end position="355"/>
    </location>
</feature>
<evidence type="ECO:0000256" key="4">
    <source>
        <dbReference type="ARBA" id="ARBA00022490"/>
    </source>
</evidence>
<evidence type="ECO:0000256" key="10">
    <source>
        <dbReference type="SAM" id="MobiDB-lite"/>
    </source>
</evidence>
<evidence type="ECO:0000256" key="5">
    <source>
        <dbReference type="ARBA" id="ARBA00022701"/>
    </source>
</evidence>
<evidence type="ECO:0000256" key="1">
    <source>
        <dbReference type="ARBA" id="ARBA00004114"/>
    </source>
</evidence>
<keyword evidence="7 9" id="KW-0175">Coiled coil</keyword>
<sequence>MPQAHGFKACATCRKPMPVSDPHDSCLRCLGEEHQTEQCKICKVFKPRTKKEKDLRLQQLLMEAPLQPPGPERPTSAPASSVRTALEPSRDPALAKHRKARPQHRSSSSVRPTAQPKGRRGHSPHRRPASSKALSTDKSRKAAIPALAPVASAPQVPLSPSLSELSVDDGLEDIMDQPSMPGTFEAAKDLIELSATSLLPYRENPLAPMPRVPSRGKSAMVCCSRTLSWHRSQSWSWLSSTSADSQLPAAQKEVTVLGVGRCEEVTEGAQHSPAPLSDQHWEELRLPSLEDSRRPLSRERWPRSQSPSRSWGFRYRYHSRSIRSRSSISWRHRLSAPPWPLRSASPQSGTDSGRYNYSHHAPDSRDPLRQMAKLLEELREAKERQSPEMKHFLCLERKIKYMEIRHAQREQELQQIVQQTRHVADVQQTQEVEKWKKLAQLKNQELEQFQVELDSILDVLRELQKQGVVIPVPVSDNFCLFQELAKRVADILQILLKEVKDAHHQLLDILHSSSSSIIALLIIEAILDPAKTMWQTVASVEPTSKKTYSATLQFHITNYQALTAKYNYINYSKLNDFLEKLPDAHHKSFKAIIQERQLVAKTSLQSALNVADMAVRSITIAVVMR</sequence>
<feature type="compositionally biased region" description="Basic residues" evidence="10">
    <location>
        <begin position="95"/>
        <end position="104"/>
    </location>
</feature>
<feature type="coiled-coil region" evidence="9">
    <location>
        <begin position="432"/>
        <end position="466"/>
    </location>
</feature>
<evidence type="ECO:0000256" key="2">
    <source>
        <dbReference type="ARBA" id="ARBA00009485"/>
    </source>
</evidence>
<accession>M7CCY8</accession>
<comment type="subcellular location">
    <subcellularLocation>
        <location evidence="1">Cytoplasm</location>
        <location evidence="1">Cytoskeleton</location>
        <location evidence="1">Microtubule organizing center</location>
        <location evidence="1">Centrosome</location>
        <location evidence="1">Centriole</location>
    </subcellularLocation>
</comment>
<comment type="similarity">
    <text evidence="2">Belongs to the CEP162 family.</text>
</comment>
<reference evidence="12" key="1">
    <citation type="journal article" date="2013" name="Nat. Genet.">
        <title>The draft genomes of soft-shell turtle and green sea turtle yield insights into the development and evolution of the turtle-specific body plan.</title>
        <authorList>
            <person name="Wang Z."/>
            <person name="Pascual-Anaya J."/>
            <person name="Zadissa A."/>
            <person name="Li W."/>
            <person name="Niimura Y."/>
            <person name="Huang Z."/>
            <person name="Li C."/>
            <person name="White S."/>
            <person name="Xiong Z."/>
            <person name="Fang D."/>
            <person name="Wang B."/>
            <person name="Ming Y."/>
            <person name="Chen Y."/>
            <person name="Zheng Y."/>
            <person name="Kuraku S."/>
            <person name="Pignatelli M."/>
            <person name="Herrero J."/>
            <person name="Beal K."/>
            <person name="Nozawa M."/>
            <person name="Li Q."/>
            <person name="Wang J."/>
            <person name="Zhang H."/>
            <person name="Yu L."/>
            <person name="Shigenobu S."/>
            <person name="Wang J."/>
            <person name="Liu J."/>
            <person name="Flicek P."/>
            <person name="Searle S."/>
            <person name="Wang J."/>
            <person name="Kuratani S."/>
            <person name="Yin Y."/>
            <person name="Aken B."/>
            <person name="Zhang G."/>
            <person name="Irie N."/>
        </authorList>
    </citation>
    <scope>NUCLEOTIDE SEQUENCE [LARGE SCALE GENOMIC DNA]</scope>
</reference>
<feature type="region of interest" description="Disordered" evidence="10">
    <location>
        <begin position="339"/>
        <end position="367"/>
    </location>
</feature>
<dbReference type="GO" id="GO:0034451">
    <property type="term" value="C:centriolar satellite"/>
    <property type="evidence" value="ECO:0007669"/>
    <property type="project" value="TreeGrafter"/>
</dbReference>
<dbReference type="AlphaFoldDB" id="M7CCY8"/>
<dbReference type="PANTHER" id="PTHR34031">
    <property type="entry name" value="CENTROSOMAL PROTEIN OF 162 KDA"/>
    <property type="match status" value="1"/>
</dbReference>
<feature type="compositionally biased region" description="Basic residues" evidence="10">
    <location>
        <begin position="117"/>
        <end position="129"/>
    </location>
</feature>
<dbReference type="InterPro" id="IPR038774">
    <property type="entry name" value="CEP162-like"/>
</dbReference>
<dbReference type="Proteomes" id="UP000031443">
    <property type="component" value="Unassembled WGS sequence"/>
</dbReference>
<keyword evidence="6" id="KW-0970">Cilium biogenesis/degradation</keyword>
<organism evidence="11 12">
    <name type="scientific">Chelonia mydas</name>
    <name type="common">Green sea-turtle</name>
    <name type="synonym">Chelonia agassizi</name>
    <dbReference type="NCBI Taxonomy" id="8469"/>
    <lineage>
        <taxon>Eukaryota</taxon>
        <taxon>Metazoa</taxon>
        <taxon>Chordata</taxon>
        <taxon>Craniata</taxon>
        <taxon>Vertebrata</taxon>
        <taxon>Euteleostomi</taxon>
        <taxon>Archelosauria</taxon>
        <taxon>Testudinata</taxon>
        <taxon>Testudines</taxon>
        <taxon>Cryptodira</taxon>
        <taxon>Durocryptodira</taxon>
        <taxon>Americhelydia</taxon>
        <taxon>Chelonioidea</taxon>
        <taxon>Cheloniidae</taxon>
        <taxon>Chelonia</taxon>
    </lineage>
</organism>
<dbReference type="GO" id="GO:0060271">
    <property type="term" value="P:cilium assembly"/>
    <property type="evidence" value="ECO:0007669"/>
    <property type="project" value="TreeGrafter"/>
</dbReference>
<protein>
    <recommendedName>
        <fullName evidence="3">Centrosomal protein of 162 kDa</fullName>
    </recommendedName>
</protein>
<keyword evidence="8" id="KW-0206">Cytoskeleton</keyword>
<dbReference type="GO" id="GO:0005879">
    <property type="term" value="C:axonemal microtubule"/>
    <property type="evidence" value="ECO:0007669"/>
    <property type="project" value="TreeGrafter"/>
</dbReference>
<dbReference type="EMBL" id="KB469743">
    <property type="protein sequence ID" value="EMP42598.1"/>
    <property type="molecule type" value="Genomic_DNA"/>
</dbReference>